<accession>A0A8H6CS75</accession>
<dbReference type="GeneID" id="59293361"/>
<proteinExistence type="predicted"/>
<evidence type="ECO:0000313" key="1">
    <source>
        <dbReference type="EMBL" id="KAF6228700.1"/>
    </source>
</evidence>
<gene>
    <name evidence="1" type="ORF">HO173_011719</name>
</gene>
<keyword evidence="2" id="KW-1185">Reference proteome</keyword>
<dbReference type="AlphaFoldDB" id="A0A8H6CS75"/>
<reference evidence="1 2" key="1">
    <citation type="journal article" date="2020" name="Genomics">
        <title>Complete, high-quality genomes from long-read metagenomic sequencing of two wolf lichen thalli reveals enigmatic genome architecture.</title>
        <authorList>
            <person name="McKenzie S.K."/>
            <person name="Walston R.F."/>
            <person name="Allen J.L."/>
        </authorList>
    </citation>
    <scope>NUCLEOTIDE SEQUENCE [LARGE SCALE GENOMIC DNA]</scope>
    <source>
        <strain evidence="1">WasteWater2</strain>
    </source>
</reference>
<organism evidence="1 2">
    <name type="scientific">Letharia columbiana</name>
    <dbReference type="NCBI Taxonomy" id="112416"/>
    <lineage>
        <taxon>Eukaryota</taxon>
        <taxon>Fungi</taxon>
        <taxon>Dikarya</taxon>
        <taxon>Ascomycota</taxon>
        <taxon>Pezizomycotina</taxon>
        <taxon>Lecanoromycetes</taxon>
        <taxon>OSLEUM clade</taxon>
        <taxon>Lecanoromycetidae</taxon>
        <taxon>Lecanorales</taxon>
        <taxon>Lecanorineae</taxon>
        <taxon>Parmeliaceae</taxon>
        <taxon>Letharia</taxon>
    </lineage>
</organism>
<protein>
    <submittedName>
        <fullName evidence="1">Uncharacterized protein</fullName>
    </submittedName>
</protein>
<name>A0A8H6CS75_9LECA</name>
<dbReference type="Proteomes" id="UP000578531">
    <property type="component" value="Unassembled WGS sequence"/>
</dbReference>
<evidence type="ECO:0000313" key="2">
    <source>
        <dbReference type="Proteomes" id="UP000578531"/>
    </source>
</evidence>
<sequence>MESIEWAKRHVWNLPDGSEDDTVSEWDDVMRIMGVQDLWRNAILDPRFARPGKEHTARYSTGSSRRLEEKWKHLVELDERMKLDPAEIEAEKHRIGYEANLLRKYAVNGSDSFE</sequence>
<dbReference type="RefSeq" id="XP_037159515.1">
    <property type="nucleotide sequence ID" value="XM_037313598.1"/>
</dbReference>
<comment type="caution">
    <text evidence="1">The sequence shown here is derived from an EMBL/GenBank/DDBJ whole genome shotgun (WGS) entry which is preliminary data.</text>
</comment>
<dbReference type="EMBL" id="JACCJC010000075">
    <property type="protein sequence ID" value="KAF6228700.1"/>
    <property type="molecule type" value="Genomic_DNA"/>
</dbReference>